<reference evidence="3" key="1">
    <citation type="submission" date="2020-05" db="EMBL/GenBank/DDBJ databases">
        <title>Mycena genomes resolve the evolution of fungal bioluminescence.</title>
        <authorList>
            <person name="Tsai I.J."/>
        </authorList>
    </citation>
    <scope>NUCLEOTIDE SEQUENCE</scope>
    <source>
        <strain evidence="3">160909Yilan</strain>
    </source>
</reference>
<organism evidence="3 4">
    <name type="scientific">Mycena sanguinolenta</name>
    <dbReference type="NCBI Taxonomy" id="230812"/>
    <lineage>
        <taxon>Eukaryota</taxon>
        <taxon>Fungi</taxon>
        <taxon>Dikarya</taxon>
        <taxon>Basidiomycota</taxon>
        <taxon>Agaricomycotina</taxon>
        <taxon>Agaricomycetes</taxon>
        <taxon>Agaricomycetidae</taxon>
        <taxon>Agaricales</taxon>
        <taxon>Marasmiineae</taxon>
        <taxon>Mycenaceae</taxon>
        <taxon>Mycena</taxon>
    </lineage>
</organism>
<keyword evidence="1" id="KW-0812">Transmembrane</keyword>
<dbReference type="Proteomes" id="UP000623467">
    <property type="component" value="Unassembled WGS sequence"/>
</dbReference>
<gene>
    <name evidence="3" type="ORF">MSAN_00247100</name>
</gene>
<feature type="transmembrane region" description="Helical" evidence="1">
    <location>
        <begin position="51"/>
        <end position="76"/>
    </location>
</feature>
<keyword evidence="1" id="KW-0472">Membrane</keyword>
<name>A0A8H7DMV9_9AGAR</name>
<protein>
    <recommendedName>
        <fullName evidence="2">DUF6533 domain-containing protein</fullName>
    </recommendedName>
</protein>
<dbReference type="OrthoDB" id="2686513at2759"/>
<feature type="transmembrane region" description="Helical" evidence="1">
    <location>
        <begin position="224"/>
        <end position="244"/>
    </location>
</feature>
<evidence type="ECO:0000313" key="3">
    <source>
        <dbReference type="EMBL" id="KAF7378223.1"/>
    </source>
</evidence>
<sequence length="325" mass="36484">MDDDDWRPAYLGAEIILLNYLHLVGITVLYWDHLITLGNEVNLIWGRPKSLSAYCFFLNRYFAFFSGIPVAMIAFLSPSTQMCLRLSLFRELALVVTQMITSVIMIIRVYALYGRSKRVLWFLLGVGAVVVAVSAWSVNGQKESRSVIVGGCHFGLTESTSYRWCNFLDPQVNLTNRTSEFAGSWEGLFGLDSVIFGLTIWYAYSTYRPGNRFSLSAVIVRDGAMYFGLMALSNLVNIATYYLVDIWPFLPGALGTFANCMSITLISRLILNLHEHANAGILSRSTDSEGAVDLSFTEITPQMTEVERDHILHQLRGLHSTRTCP</sequence>
<feature type="domain" description="DUF6533" evidence="2">
    <location>
        <begin position="20"/>
        <end position="64"/>
    </location>
</feature>
<dbReference type="InterPro" id="IPR045340">
    <property type="entry name" value="DUF6533"/>
</dbReference>
<dbReference type="Pfam" id="PF20151">
    <property type="entry name" value="DUF6533"/>
    <property type="match status" value="1"/>
</dbReference>
<feature type="transmembrane region" description="Helical" evidence="1">
    <location>
        <begin position="88"/>
        <end position="113"/>
    </location>
</feature>
<keyword evidence="4" id="KW-1185">Reference proteome</keyword>
<evidence type="ECO:0000313" key="4">
    <source>
        <dbReference type="Proteomes" id="UP000623467"/>
    </source>
</evidence>
<proteinExistence type="predicted"/>
<keyword evidence="1" id="KW-1133">Transmembrane helix</keyword>
<dbReference type="AlphaFoldDB" id="A0A8H7DMV9"/>
<feature type="transmembrane region" description="Helical" evidence="1">
    <location>
        <begin position="119"/>
        <end position="138"/>
    </location>
</feature>
<comment type="caution">
    <text evidence="3">The sequence shown here is derived from an EMBL/GenBank/DDBJ whole genome shotgun (WGS) entry which is preliminary data.</text>
</comment>
<feature type="transmembrane region" description="Helical" evidence="1">
    <location>
        <begin position="9"/>
        <end position="31"/>
    </location>
</feature>
<feature type="transmembrane region" description="Helical" evidence="1">
    <location>
        <begin position="187"/>
        <end position="204"/>
    </location>
</feature>
<dbReference type="EMBL" id="JACAZH010000001">
    <property type="protein sequence ID" value="KAF7378223.1"/>
    <property type="molecule type" value="Genomic_DNA"/>
</dbReference>
<accession>A0A8H7DMV9</accession>
<evidence type="ECO:0000259" key="2">
    <source>
        <dbReference type="Pfam" id="PF20151"/>
    </source>
</evidence>
<evidence type="ECO:0000256" key="1">
    <source>
        <dbReference type="SAM" id="Phobius"/>
    </source>
</evidence>